<evidence type="ECO:0000256" key="4">
    <source>
        <dbReference type="ARBA" id="ARBA00023015"/>
    </source>
</evidence>
<keyword evidence="2 6" id="KW-0889">Transcription antitermination</keyword>
<evidence type="ECO:0000313" key="9">
    <source>
        <dbReference type="Proteomes" id="UP000077885"/>
    </source>
</evidence>
<feature type="domain" description="NusB/RsmB/TIM44" evidence="7">
    <location>
        <begin position="9"/>
        <end position="133"/>
    </location>
</feature>
<dbReference type="HAMAP" id="MF_00073">
    <property type="entry name" value="NusB"/>
    <property type="match status" value="1"/>
</dbReference>
<dbReference type="Pfam" id="PF01029">
    <property type="entry name" value="NusB"/>
    <property type="match status" value="1"/>
</dbReference>
<sequence length="149" mass="16807">MKPNKTARRRAREFAVQALYQAALNDLPAAEIAKNIRENEHFAKADNELFTAVFFGVQAKRSELMQIIRPLLDRDEKDLSPIERAVLLAAAFELRDMPETPYPVIINEAIEVTKTFGGIDGHKFVNGILDKLAAELRPHDPKRSHSEST</sequence>
<evidence type="ECO:0000256" key="5">
    <source>
        <dbReference type="ARBA" id="ARBA00023163"/>
    </source>
</evidence>
<dbReference type="InterPro" id="IPR011605">
    <property type="entry name" value="NusB_fam"/>
</dbReference>
<evidence type="ECO:0000256" key="3">
    <source>
        <dbReference type="ARBA" id="ARBA00022884"/>
    </source>
</evidence>
<dbReference type="SUPFAM" id="SSF48013">
    <property type="entry name" value="NusB-like"/>
    <property type="match status" value="1"/>
</dbReference>
<keyword evidence="4 6" id="KW-0805">Transcription regulation</keyword>
<keyword evidence="9" id="KW-1185">Reference proteome</keyword>
<dbReference type="Gene3D" id="1.10.940.10">
    <property type="entry name" value="NusB-like"/>
    <property type="match status" value="1"/>
</dbReference>
<evidence type="ECO:0000256" key="6">
    <source>
        <dbReference type="HAMAP-Rule" id="MF_00073"/>
    </source>
</evidence>
<dbReference type="GO" id="GO:0005829">
    <property type="term" value="C:cytosol"/>
    <property type="evidence" value="ECO:0007669"/>
    <property type="project" value="TreeGrafter"/>
</dbReference>
<dbReference type="GO" id="GO:0031564">
    <property type="term" value="P:transcription antitermination"/>
    <property type="evidence" value="ECO:0007669"/>
    <property type="project" value="UniProtKB-KW"/>
</dbReference>
<proteinExistence type="inferred from homology"/>
<name>A0A1A9RWR3_9NEIS</name>
<dbReference type="OrthoDB" id="9789556at2"/>
<reference evidence="9" key="1">
    <citation type="submission" date="2016-05" db="EMBL/GenBank/DDBJ databases">
        <title>Draft genome of Corynebacterium afermentans subsp. afermentans LCDC 88199T.</title>
        <authorList>
            <person name="Bernier A.-M."/>
            <person name="Bernard K."/>
        </authorList>
    </citation>
    <scope>NUCLEOTIDE SEQUENCE [LARGE SCALE GENOMIC DNA]</scope>
    <source>
        <strain evidence="9">NML02-A-017</strain>
    </source>
</reference>
<dbReference type="InterPro" id="IPR006027">
    <property type="entry name" value="NusB_RsmB_TIM44"/>
</dbReference>
<dbReference type="STRING" id="1795827.A7P95_08865"/>
<dbReference type="GO" id="GO:0006353">
    <property type="term" value="P:DNA-templated transcription termination"/>
    <property type="evidence" value="ECO:0007669"/>
    <property type="project" value="UniProtKB-UniRule"/>
</dbReference>
<protein>
    <recommendedName>
        <fullName evidence="6">Transcription antitermination protein NusB</fullName>
    </recommendedName>
    <alternativeName>
        <fullName evidence="6">Antitermination factor NusB</fullName>
    </alternativeName>
</protein>
<keyword evidence="3 6" id="KW-0694">RNA-binding</keyword>
<gene>
    <name evidence="6" type="primary">nusB</name>
    <name evidence="8" type="ORF">A7P95_08865</name>
</gene>
<accession>A0A1A9RWR3</accession>
<dbReference type="AlphaFoldDB" id="A0A1A9RWR3"/>
<evidence type="ECO:0000256" key="2">
    <source>
        <dbReference type="ARBA" id="ARBA00022814"/>
    </source>
</evidence>
<organism evidence="8 9">
    <name type="scientific">Eikenella longinqua</name>
    <dbReference type="NCBI Taxonomy" id="1795827"/>
    <lineage>
        <taxon>Bacteria</taxon>
        <taxon>Pseudomonadati</taxon>
        <taxon>Pseudomonadota</taxon>
        <taxon>Betaproteobacteria</taxon>
        <taxon>Neisseriales</taxon>
        <taxon>Neisseriaceae</taxon>
        <taxon>Eikenella</taxon>
    </lineage>
</organism>
<dbReference type="InterPro" id="IPR035926">
    <property type="entry name" value="NusB-like_sf"/>
</dbReference>
<evidence type="ECO:0000259" key="7">
    <source>
        <dbReference type="Pfam" id="PF01029"/>
    </source>
</evidence>
<dbReference type="RefSeq" id="WP_067594161.1">
    <property type="nucleotide sequence ID" value="NZ_LXSL01000028.1"/>
</dbReference>
<dbReference type="EMBL" id="LXSL01000028">
    <property type="protein sequence ID" value="OAM26851.1"/>
    <property type="molecule type" value="Genomic_DNA"/>
</dbReference>
<keyword evidence="5 6" id="KW-0804">Transcription</keyword>
<evidence type="ECO:0000313" key="8">
    <source>
        <dbReference type="EMBL" id="OAM26851.1"/>
    </source>
</evidence>
<dbReference type="NCBIfam" id="TIGR01951">
    <property type="entry name" value="nusB"/>
    <property type="match status" value="1"/>
</dbReference>
<comment type="similarity">
    <text evidence="1 6">Belongs to the NusB family.</text>
</comment>
<evidence type="ECO:0000256" key="1">
    <source>
        <dbReference type="ARBA" id="ARBA00005952"/>
    </source>
</evidence>
<dbReference type="PANTHER" id="PTHR11078:SF3">
    <property type="entry name" value="ANTITERMINATION NUSB DOMAIN-CONTAINING PROTEIN"/>
    <property type="match status" value="1"/>
</dbReference>
<dbReference type="GO" id="GO:0003723">
    <property type="term" value="F:RNA binding"/>
    <property type="evidence" value="ECO:0007669"/>
    <property type="project" value="UniProtKB-UniRule"/>
</dbReference>
<dbReference type="Proteomes" id="UP000077885">
    <property type="component" value="Unassembled WGS sequence"/>
</dbReference>
<comment type="caution">
    <text evidence="8">The sequence shown here is derived from an EMBL/GenBank/DDBJ whole genome shotgun (WGS) entry which is preliminary data.</text>
</comment>
<dbReference type="PANTHER" id="PTHR11078">
    <property type="entry name" value="N UTILIZATION SUBSTANCE PROTEIN B-RELATED"/>
    <property type="match status" value="1"/>
</dbReference>
<comment type="function">
    <text evidence="6">Involved in transcription antitermination. Required for transcription of ribosomal RNA (rRNA) genes. Binds specifically to the boxA antiterminator sequence of the ribosomal RNA (rrn) operons.</text>
</comment>